<name>A0AAU6PTZ9_9GAMM</name>
<accession>A0AAU6PTZ9</accession>
<dbReference type="Proteomes" id="UP000829560">
    <property type="component" value="Chromosome"/>
</dbReference>
<dbReference type="KEGG" id="prae:MN210_18985"/>
<keyword evidence="2" id="KW-1185">Reference proteome</keyword>
<sequence length="78" mass="9001">MSELKSITGDMVVSFFIATNIAQSEVEEKFTLEELGYQDGDFSDYDDFEVWLDAEYKEWMANNTDSGWILGARDEQLD</sequence>
<dbReference type="RefSeq" id="WP_338412077.1">
    <property type="nucleotide sequence ID" value="NZ_CP093310.2"/>
</dbReference>
<protein>
    <submittedName>
        <fullName evidence="1">Uncharacterized protein</fullName>
    </submittedName>
</protein>
<proteinExistence type="predicted"/>
<evidence type="ECO:0000313" key="2">
    <source>
        <dbReference type="Proteomes" id="UP000829560"/>
    </source>
</evidence>
<organism evidence="1 2">
    <name type="scientific">Psychrobacter raelei</name>
    <dbReference type="NCBI Taxonomy" id="2565531"/>
    <lineage>
        <taxon>Bacteria</taxon>
        <taxon>Pseudomonadati</taxon>
        <taxon>Pseudomonadota</taxon>
        <taxon>Gammaproteobacteria</taxon>
        <taxon>Moraxellales</taxon>
        <taxon>Moraxellaceae</taxon>
        <taxon>Psychrobacter</taxon>
    </lineage>
</organism>
<gene>
    <name evidence="1" type="ORF">MN210_18985</name>
</gene>
<reference evidence="1" key="1">
    <citation type="submission" date="2024-03" db="EMBL/GenBank/DDBJ databases">
        <title>Psychrobacter raelis sp. nov. isolated from a dog with peritonitis.</title>
        <authorList>
            <person name="Schiavone A."/>
            <person name="Manzulli V."/>
            <person name="Camarda A."/>
            <person name="Cafiero M.A."/>
            <person name="Vasco I."/>
            <person name="Marino L."/>
            <person name="Pennuzzi G."/>
            <person name="Serrecchia L."/>
            <person name="Galante D."/>
            <person name="Pugliese N."/>
        </authorList>
    </citation>
    <scope>NUCLEOTIDE SEQUENCE</scope>
    <source>
        <strain evidence="1">PraFG1</strain>
    </source>
</reference>
<evidence type="ECO:0000313" key="1">
    <source>
        <dbReference type="EMBL" id="WXX23916.1"/>
    </source>
</evidence>
<dbReference type="AlphaFoldDB" id="A0AAU6PTZ9"/>
<dbReference type="EMBL" id="CP093310">
    <property type="protein sequence ID" value="WXX23916.1"/>
    <property type="molecule type" value="Genomic_DNA"/>
</dbReference>